<accession>A0A229T2A8</accession>
<name>A0A229T2A8_9PSEU</name>
<dbReference type="Proteomes" id="UP000215199">
    <property type="component" value="Unassembled WGS sequence"/>
</dbReference>
<reference evidence="2" key="1">
    <citation type="submission" date="2017-07" db="EMBL/GenBank/DDBJ databases">
        <title>Comparative genome mining reveals phylogenetic distribution patterns of secondary metabolites in Amycolatopsis.</title>
        <authorList>
            <person name="Adamek M."/>
            <person name="Alanjary M."/>
            <person name="Sales-Ortells H."/>
            <person name="Goodfellow M."/>
            <person name="Bull A.T."/>
            <person name="Kalinowski J."/>
            <person name="Ziemert N."/>
        </authorList>
    </citation>
    <scope>NUCLEOTIDE SEQUENCE [LARGE SCALE GENOMIC DNA]</scope>
    <source>
        <strain evidence="2">H5</strain>
    </source>
</reference>
<sequence length="89" mass="9716">MTTMFDDLPAEFRDVVVELLGQRDPELLGALLKQSKPTLEQQEAVIDILGDAFTEHLGAGHEPTVRGALIDNALGAFLTRWPAEELADS</sequence>
<proteinExistence type="predicted"/>
<evidence type="ECO:0000313" key="1">
    <source>
        <dbReference type="EMBL" id="OXM65377.1"/>
    </source>
</evidence>
<dbReference type="EMBL" id="NMUL01000023">
    <property type="protein sequence ID" value="OXM65377.1"/>
    <property type="molecule type" value="Genomic_DNA"/>
</dbReference>
<protein>
    <submittedName>
        <fullName evidence="1">Uncharacterized protein</fullName>
    </submittedName>
</protein>
<gene>
    <name evidence="1" type="ORF">CF165_23950</name>
</gene>
<dbReference type="AlphaFoldDB" id="A0A229T2A8"/>
<comment type="caution">
    <text evidence="1">The sequence shown here is derived from an EMBL/GenBank/DDBJ whole genome shotgun (WGS) entry which is preliminary data.</text>
</comment>
<organism evidence="1 2">
    <name type="scientific">Amycolatopsis vastitatis</name>
    <dbReference type="NCBI Taxonomy" id="1905142"/>
    <lineage>
        <taxon>Bacteria</taxon>
        <taxon>Bacillati</taxon>
        <taxon>Actinomycetota</taxon>
        <taxon>Actinomycetes</taxon>
        <taxon>Pseudonocardiales</taxon>
        <taxon>Pseudonocardiaceae</taxon>
        <taxon>Amycolatopsis</taxon>
    </lineage>
</organism>
<dbReference type="OrthoDB" id="4631476at2"/>
<evidence type="ECO:0000313" key="2">
    <source>
        <dbReference type="Proteomes" id="UP000215199"/>
    </source>
</evidence>
<keyword evidence="2" id="KW-1185">Reference proteome</keyword>
<dbReference type="RefSeq" id="WP_093949781.1">
    <property type="nucleotide sequence ID" value="NZ_NMUL01000023.1"/>
</dbReference>